<gene>
    <name evidence="2" type="ORF">J2Z27_002117</name>
    <name evidence="3" type="ORF">SAMN05216187_10684</name>
</gene>
<name>A0A1G9AEZ5_9STAP</name>
<reference evidence="4" key="1">
    <citation type="submission" date="2016-10" db="EMBL/GenBank/DDBJ databases">
        <authorList>
            <person name="Varghese N."/>
            <person name="Submissions S."/>
        </authorList>
    </citation>
    <scope>NUCLEOTIDE SEQUENCE [LARGE SCALE GENOMIC DNA]</scope>
    <source>
        <strain evidence="4">CGMCC 1.8911</strain>
    </source>
</reference>
<dbReference type="AlphaFoldDB" id="A0A1G9AEZ5"/>
<dbReference type="STRING" id="586411.SAMN05216187_10684"/>
<reference evidence="3" key="2">
    <citation type="submission" date="2016-10" db="EMBL/GenBank/DDBJ databases">
        <authorList>
            <person name="de Groot N.N."/>
        </authorList>
    </citation>
    <scope>NUCLEOTIDE SEQUENCE [LARGE SCALE GENOMIC DNA]</scope>
    <source>
        <strain evidence="3">CGMCC 1.8911</strain>
    </source>
</reference>
<reference evidence="2 5" key="3">
    <citation type="submission" date="2021-03" db="EMBL/GenBank/DDBJ databases">
        <title>Genomic Encyclopedia of Type Strains, Phase IV (KMG-IV): sequencing the most valuable type-strain genomes for metagenomic binning, comparative biology and taxonomic classification.</title>
        <authorList>
            <person name="Goeker M."/>
        </authorList>
    </citation>
    <scope>NUCLEOTIDE SEQUENCE [LARGE SCALE GENOMIC DNA]</scope>
    <source>
        <strain evidence="2 5">DSM 22420</strain>
    </source>
</reference>
<evidence type="ECO:0000256" key="1">
    <source>
        <dbReference type="SAM" id="MobiDB-lite"/>
    </source>
</evidence>
<evidence type="ECO:0000313" key="5">
    <source>
        <dbReference type="Proteomes" id="UP001519348"/>
    </source>
</evidence>
<accession>A0A1G9AEZ5</accession>
<dbReference type="Proteomes" id="UP001519348">
    <property type="component" value="Unassembled WGS sequence"/>
</dbReference>
<evidence type="ECO:0000313" key="2">
    <source>
        <dbReference type="EMBL" id="MBP1953036.1"/>
    </source>
</evidence>
<organism evidence="3 4">
    <name type="scientific">Jeotgalicoccus aerolatus</name>
    <dbReference type="NCBI Taxonomy" id="709510"/>
    <lineage>
        <taxon>Bacteria</taxon>
        <taxon>Bacillati</taxon>
        <taxon>Bacillota</taxon>
        <taxon>Bacilli</taxon>
        <taxon>Bacillales</taxon>
        <taxon>Staphylococcaceae</taxon>
        <taxon>Jeotgalicoccus</taxon>
    </lineage>
</organism>
<dbReference type="OrthoDB" id="2388692at2"/>
<dbReference type="EMBL" id="FNFI01000006">
    <property type="protein sequence ID" value="SDK25095.1"/>
    <property type="molecule type" value="Genomic_DNA"/>
</dbReference>
<evidence type="ECO:0000313" key="4">
    <source>
        <dbReference type="Proteomes" id="UP000242700"/>
    </source>
</evidence>
<proteinExistence type="predicted"/>
<dbReference type="Proteomes" id="UP000242700">
    <property type="component" value="Unassembled WGS sequence"/>
</dbReference>
<protein>
    <submittedName>
        <fullName evidence="3">Heat induced stress protein YflT</fullName>
    </submittedName>
</protein>
<sequence length="199" mass="22711">MTTIEIYSNTDALSDKIYELRAEGVKDSNMTVVAKDRFKATFLRYTRVPFKKADGTMWDKVAAKFLDENSKARVANQLNLTGEDYSKYRDAVDNGDILLLVRTEEDKIKQTEDNAGELITQDDVLKAQETHTDQPMQLEDINHPGQSENSKSAKRKHDSYMDAAQIIHEDGNRRTVELEGKSFTIVNMKEELTDTENNK</sequence>
<keyword evidence="5" id="KW-1185">Reference proteome</keyword>
<dbReference type="EMBL" id="JAGGKN010000007">
    <property type="protein sequence ID" value="MBP1953036.1"/>
    <property type="molecule type" value="Genomic_DNA"/>
</dbReference>
<feature type="region of interest" description="Disordered" evidence="1">
    <location>
        <begin position="134"/>
        <end position="159"/>
    </location>
</feature>
<dbReference type="RefSeq" id="WP_092597569.1">
    <property type="nucleotide sequence ID" value="NZ_BMCN01000002.1"/>
</dbReference>
<evidence type="ECO:0000313" key="3">
    <source>
        <dbReference type="EMBL" id="SDK25095.1"/>
    </source>
</evidence>